<comment type="pathway">
    <text evidence="1">Cell wall biogenesis; peptidoglycan biosynthesis.</text>
</comment>
<evidence type="ECO:0000256" key="2">
    <source>
        <dbReference type="ARBA" id="ARBA00007090"/>
    </source>
</evidence>
<keyword evidence="4" id="KW-0121">Carboxypeptidase</keyword>
<dbReference type="GO" id="GO:0004180">
    <property type="term" value="F:carboxypeptidase activity"/>
    <property type="evidence" value="ECO:0007669"/>
    <property type="project" value="UniProtKB-KW"/>
</dbReference>
<evidence type="ECO:0000256" key="11">
    <source>
        <dbReference type="ARBA" id="ARBA00049902"/>
    </source>
</evidence>
<keyword evidence="6 15" id="KW-0328">Glycosyltransferase</keyword>
<dbReference type="EMBL" id="CACVAY010000100">
    <property type="protein sequence ID" value="CAA6820609.1"/>
    <property type="molecule type" value="Genomic_DNA"/>
</dbReference>
<dbReference type="InterPro" id="IPR001264">
    <property type="entry name" value="Glyco_trans_51"/>
</dbReference>
<keyword evidence="8 15" id="KW-0378">Hydrolase</keyword>
<dbReference type="SUPFAM" id="SSF53955">
    <property type="entry name" value="Lysozyme-like"/>
    <property type="match status" value="1"/>
</dbReference>
<evidence type="ECO:0000313" key="15">
    <source>
        <dbReference type="EMBL" id="CAA6820609.1"/>
    </source>
</evidence>
<name>A0A6S6U1K9_9GAMM</name>
<organism evidence="15">
    <name type="scientific">uncultured Thiotrichaceae bacterium</name>
    <dbReference type="NCBI Taxonomy" id="298394"/>
    <lineage>
        <taxon>Bacteria</taxon>
        <taxon>Pseudomonadati</taxon>
        <taxon>Pseudomonadota</taxon>
        <taxon>Gammaproteobacteria</taxon>
        <taxon>Thiotrichales</taxon>
        <taxon>Thiotrichaceae</taxon>
        <taxon>environmental samples</taxon>
    </lineage>
</organism>
<dbReference type="Pfam" id="PF06832">
    <property type="entry name" value="BiPBP_C"/>
    <property type="match status" value="1"/>
</dbReference>
<evidence type="ECO:0000256" key="7">
    <source>
        <dbReference type="ARBA" id="ARBA00022679"/>
    </source>
</evidence>
<dbReference type="GO" id="GO:0030288">
    <property type="term" value="C:outer membrane-bounded periplasmic space"/>
    <property type="evidence" value="ECO:0007669"/>
    <property type="project" value="TreeGrafter"/>
</dbReference>
<dbReference type="InterPro" id="IPR009647">
    <property type="entry name" value="PBP_C"/>
</dbReference>
<dbReference type="GO" id="GO:0006508">
    <property type="term" value="P:proteolysis"/>
    <property type="evidence" value="ECO:0007669"/>
    <property type="project" value="UniProtKB-KW"/>
</dbReference>
<evidence type="ECO:0000256" key="9">
    <source>
        <dbReference type="ARBA" id="ARBA00023268"/>
    </source>
</evidence>
<dbReference type="InterPro" id="IPR011815">
    <property type="entry name" value="PBP_1c"/>
</dbReference>
<evidence type="ECO:0000256" key="10">
    <source>
        <dbReference type="ARBA" id="ARBA00044770"/>
    </source>
</evidence>
<accession>A0A6S6U1K9</accession>
<evidence type="ECO:0000256" key="4">
    <source>
        <dbReference type="ARBA" id="ARBA00022645"/>
    </source>
</evidence>
<dbReference type="Gene3D" id="3.40.710.10">
    <property type="entry name" value="DD-peptidase/beta-lactamase superfamily"/>
    <property type="match status" value="1"/>
</dbReference>
<evidence type="ECO:0000256" key="6">
    <source>
        <dbReference type="ARBA" id="ARBA00022676"/>
    </source>
</evidence>
<dbReference type="SUPFAM" id="SSF56601">
    <property type="entry name" value="beta-lactamase/transpeptidase-like"/>
    <property type="match status" value="1"/>
</dbReference>
<dbReference type="InterPro" id="IPR001460">
    <property type="entry name" value="PCN-bd_Tpept"/>
</dbReference>
<comment type="similarity">
    <text evidence="2">In the C-terminal section; belongs to the transpeptidase family.</text>
</comment>
<proteinExistence type="inferred from homology"/>
<protein>
    <recommendedName>
        <fullName evidence="10">peptidoglycan glycosyltransferase</fullName>
        <ecNumber evidence="10">2.4.99.28</ecNumber>
    </recommendedName>
</protein>
<evidence type="ECO:0000259" key="13">
    <source>
        <dbReference type="Pfam" id="PF00912"/>
    </source>
</evidence>
<feature type="domain" description="Penicillin-binding C-terminal" evidence="14">
    <location>
        <begin position="702"/>
        <end position="785"/>
    </location>
</feature>
<dbReference type="GO" id="GO:0009252">
    <property type="term" value="P:peptidoglycan biosynthetic process"/>
    <property type="evidence" value="ECO:0007669"/>
    <property type="project" value="UniProtKB-UniPathway"/>
</dbReference>
<dbReference type="PANTHER" id="PTHR32282">
    <property type="entry name" value="BINDING PROTEIN TRANSPEPTIDASE, PUTATIVE-RELATED"/>
    <property type="match status" value="1"/>
</dbReference>
<reference evidence="15" key="1">
    <citation type="submission" date="2020-01" db="EMBL/GenBank/DDBJ databases">
        <authorList>
            <person name="Meier V. D."/>
            <person name="Meier V D."/>
        </authorList>
    </citation>
    <scope>NUCLEOTIDE SEQUENCE</scope>
    <source>
        <strain evidence="15">HLG_WM_MAG_07</strain>
    </source>
</reference>
<evidence type="ECO:0000259" key="12">
    <source>
        <dbReference type="Pfam" id="PF00905"/>
    </source>
</evidence>
<dbReference type="InterPro" id="IPR023346">
    <property type="entry name" value="Lysozyme-like_dom_sf"/>
</dbReference>
<dbReference type="Pfam" id="PF00912">
    <property type="entry name" value="Transgly"/>
    <property type="match status" value="1"/>
</dbReference>
<dbReference type="InterPro" id="IPR012338">
    <property type="entry name" value="Beta-lactam/transpept-like"/>
</dbReference>
<dbReference type="GO" id="GO:0008955">
    <property type="term" value="F:peptidoglycan glycosyltransferase activity"/>
    <property type="evidence" value="ECO:0007669"/>
    <property type="project" value="UniProtKB-EC"/>
</dbReference>
<keyword evidence="7 15" id="KW-0808">Transferase</keyword>
<comment type="catalytic activity">
    <reaction evidence="11">
        <text>[GlcNAc-(1-&gt;4)-Mur2Ac(oyl-L-Ala-gamma-D-Glu-L-Lys-D-Ala-D-Ala)](n)-di-trans,octa-cis-undecaprenyl diphosphate + beta-D-GlcNAc-(1-&gt;4)-Mur2Ac(oyl-L-Ala-gamma-D-Glu-L-Lys-D-Ala-D-Ala)-di-trans,octa-cis-undecaprenyl diphosphate = [GlcNAc-(1-&gt;4)-Mur2Ac(oyl-L-Ala-gamma-D-Glu-L-Lys-D-Ala-D-Ala)](n+1)-di-trans,octa-cis-undecaprenyl diphosphate + di-trans,octa-cis-undecaprenyl diphosphate + H(+)</text>
        <dbReference type="Rhea" id="RHEA:23708"/>
        <dbReference type="Rhea" id="RHEA-COMP:9602"/>
        <dbReference type="Rhea" id="RHEA-COMP:9603"/>
        <dbReference type="ChEBI" id="CHEBI:15378"/>
        <dbReference type="ChEBI" id="CHEBI:58405"/>
        <dbReference type="ChEBI" id="CHEBI:60033"/>
        <dbReference type="ChEBI" id="CHEBI:78435"/>
        <dbReference type="EC" id="2.4.99.28"/>
    </reaction>
</comment>
<dbReference type="InterPro" id="IPR036950">
    <property type="entry name" value="PBP_transglycosylase"/>
</dbReference>
<dbReference type="InterPro" id="IPR050396">
    <property type="entry name" value="Glycosyltr_51/Transpeptidase"/>
</dbReference>
<feature type="domain" description="Glycosyl transferase family 51" evidence="13">
    <location>
        <begin position="62"/>
        <end position="229"/>
    </location>
</feature>
<dbReference type="PANTHER" id="PTHR32282:SF15">
    <property type="entry name" value="PENICILLIN-BINDING PROTEIN 1C"/>
    <property type="match status" value="1"/>
</dbReference>
<dbReference type="EC" id="2.4.99.28" evidence="10"/>
<evidence type="ECO:0000256" key="8">
    <source>
        <dbReference type="ARBA" id="ARBA00022801"/>
    </source>
</evidence>
<dbReference type="GO" id="GO:0008658">
    <property type="term" value="F:penicillin binding"/>
    <property type="evidence" value="ECO:0007669"/>
    <property type="project" value="InterPro"/>
</dbReference>
<keyword evidence="9" id="KW-0511">Multifunctional enzyme</keyword>
<keyword evidence="5" id="KW-0645">Protease</keyword>
<dbReference type="UniPathway" id="UPA00219"/>
<dbReference type="NCBIfam" id="TIGR02073">
    <property type="entry name" value="PBP_1c"/>
    <property type="match status" value="1"/>
</dbReference>
<evidence type="ECO:0000256" key="1">
    <source>
        <dbReference type="ARBA" id="ARBA00004752"/>
    </source>
</evidence>
<comment type="similarity">
    <text evidence="3">In the N-terminal section; belongs to the glycosyltransferase 51 family.</text>
</comment>
<dbReference type="AlphaFoldDB" id="A0A6S6U1K9"/>
<gene>
    <name evidence="15" type="ORF">HELGO_WM19507</name>
</gene>
<dbReference type="Gene3D" id="1.10.3810.10">
    <property type="entry name" value="Biosynthetic peptidoglycan transglycosylase-like"/>
    <property type="match status" value="1"/>
</dbReference>
<evidence type="ECO:0000259" key="14">
    <source>
        <dbReference type="Pfam" id="PF06832"/>
    </source>
</evidence>
<evidence type="ECO:0000256" key="3">
    <source>
        <dbReference type="ARBA" id="ARBA00007739"/>
    </source>
</evidence>
<sequence length="790" mass="89366">MKCLKKGINKIKPKSRWLLIFFIFGGLILWYADSLPKKLFNASYSSIIFASNGELLGAHIASDQQWRFPLIETLPDKFSQSLIQFEDKRFYKHPGIDPFALMRATWLNLKHASIKSGASTLTMQVIRLSKNNPPRTFFEKIKEIILATRLEIRLGKNDILRLYASHAPFGGNVVGVEAAAWRYFGRSPAQLSWAESAMLAVLPNSPGLIHPGRGQKVLLKKRNRLLQRLRDKKIITNLDYSLAISEPLPHKPKELPRLAPHLLDTLNKITKQQRMSTTLKYTHQKAANEVIGRYAERLALAGIHNQAALIINNKTFEVIAYVGNASDQQTGEHGHAIDLIRRPRSTGSTLKPFLFAYMIEDGEILPETLVVDVPVRYAGFRPQNYDRGYRGVVRAKSALASSLNIPAANMLSRYGVARFLDKLQNMGMTTLHRRPENYGLPLILGGSEGTLWDLTNMYANLAFLANQTSNQQAYHWRQAHVRQQTKTTNAGKAVDLSIASAWMTLNTLLEVSRPGTEGFWKKFTSTQKIAWKTGTSFGQRDAWAIGTTPDYTIGVWTGNANGQGVAGLTGVNIAAPILFSLFDILPHQDDWFKKPEWQMKKIAICENDGFLAANQCKTKTYDIPVSSFFERISPYHRVIHLDQQGQFQVHNGCESVANMQSKSWFLLPPNQAYYYQQHAPNYQTLPPFRADCQSNNLVIHRQSGLHIQYPGKHTQIYIPIDIDGKASKTVFRANHSSPEKNIYWHLNESYLGSTQTFHEMALWIKPGEHKLTLVDEDGQQDSRQFTVIAR</sequence>
<dbReference type="Pfam" id="PF00905">
    <property type="entry name" value="Transpeptidase"/>
    <property type="match status" value="1"/>
</dbReference>
<evidence type="ECO:0000256" key="5">
    <source>
        <dbReference type="ARBA" id="ARBA00022670"/>
    </source>
</evidence>
<feature type="domain" description="Penicillin-binding protein transpeptidase" evidence="12">
    <location>
        <begin position="307"/>
        <end position="536"/>
    </location>
</feature>